<organism evidence="2 3">
    <name type="scientific">Drosophila gunungcola</name>
    <name type="common">fruit fly</name>
    <dbReference type="NCBI Taxonomy" id="103775"/>
    <lineage>
        <taxon>Eukaryota</taxon>
        <taxon>Metazoa</taxon>
        <taxon>Ecdysozoa</taxon>
        <taxon>Arthropoda</taxon>
        <taxon>Hexapoda</taxon>
        <taxon>Insecta</taxon>
        <taxon>Pterygota</taxon>
        <taxon>Neoptera</taxon>
        <taxon>Endopterygota</taxon>
        <taxon>Diptera</taxon>
        <taxon>Brachycera</taxon>
        <taxon>Muscomorpha</taxon>
        <taxon>Ephydroidea</taxon>
        <taxon>Drosophilidae</taxon>
        <taxon>Drosophila</taxon>
        <taxon>Sophophora</taxon>
    </lineage>
</organism>
<protein>
    <submittedName>
        <fullName evidence="2">Uncharacterized protein</fullName>
    </submittedName>
</protein>
<comment type="caution">
    <text evidence="2">The sequence shown here is derived from an EMBL/GenBank/DDBJ whole genome shotgun (WGS) entry which is preliminary data.</text>
</comment>
<accession>A0A9Q0BUY9</accession>
<sequence length="125" mass="14164">CPAPKTLLRQLYFCFSARVLPNRQLPNIKKQYPLPTPLTPSFCPSLRPSLPNNLLSAYSHSDSPLDTQKGVRNAKNPLPNHAMRNKKNRNANGKCSRRSSWLTMRYISGPVARPQWPSPLLEVPF</sequence>
<evidence type="ECO:0000313" key="3">
    <source>
        <dbReference type="Proteomes" id="UP001059596"/>
    </source>
</evidence>
<dbReference type="EMBL" id="JAMKOV010000001">
    <property type="protein sequence ID" value="KAI8045532.1"/>
    <property type="molecule type" value="Genomic_DNA"/>
</dbReference>
<keyword evidence="3" id="KW-1185">Reference proteome</keyword>
<evidence type="ECO:0000256" key="1">
    <source>
        <dbReference type="SAM" id="MobiDB-lite"/>
    </source>
</evidence>
<evidence type="ECO:0000313" key="2">
    <source>
        <dbReference type="EMBL" id="KAI8045532.1"/>
    </source>
</evidence>
<proteinExistence type="predicted"/>
<gene>
    <name evidence="2" type="ORF">M5D96_001714</name>
</gene>
<feature type="region of interest" description="Disordered" evidence="1">
    <location>
        <begin position="57"/>
        <end position="97"/>
    </location>
</feature>
<name>A0A9Q0BUY9_9MUSC</name>
<reference evidence="2" key="1">
    <citation type="journal article" date="2023" name="Genome Biol. Evol.">
        <title>Long-read-based Genome Assembly of Drosophila gunungcola Reveals Fewer Chemosensory Genes in Flower-breeding Species.</title>
        <authorList>
            <person name="Negi A."/>
            <person name="Liao B.Y."/>
            <person name="Yeh S.D."/>
        </authorList>
    </citation>
    <scope>NUCLEOTIDE SEQUENCE</scope>
    <source>
        <strain evidence="2">Sukarami</strain>
    </source>
</reference>
<feature type="non-terminal residue" evidence="2">
    <location>
        <position position="125"/>
    </location>
</feature>
<dbReference type="AlphaFoldDB" id="A0A9Q0BUY9"/>
<dbReference type="Proteomes" id="UP001059596">
    <property type="component" value="Chromosome 3R"/>
</dbReference>